<dbReference type="EMBL" id="JAQQWN010000008">
    <property type="protein sequence ID" value="KAK8071192.1"/>
    <property type="molecule type" value="Genomic_DNA"/>
</dbReference>
<protein>
    <submittedName>
        <fullName evidence="2">Uncharacterized protein</fullName>
    </submittedName>
</protein>
<dbReference type="PANTHER" id="PTHR21310:SF56">
    <property type="entry name" value="AMINOGLYCOSIDE PHOSPHOTRANSFERASE DOMAIN-CONTAINING PROTEIN"/>
    <property type="match status" value="1"/>
</dbReference>
<evidence type="ECO:0000313" key="3">
    <source>
        <dbReference type="Proteomes" id="UP001433268"/>
    </source>
</evidence>
<dbReference type="PANTHER" id="PTHR21310">
    <property type="entry name" value="AMINOGLYCOSIDE PHOSPHOTRANSFERASE-RELATED-RELATED"/>
    <property type="match status" value="1"/>
</dbReference>
<gene>
    <name evidence="2" type="ORF">PG997_011395</name>
</gene>
<sequence length="484" mass="54758">MEPMELEEGSQGTESPTWSTSDSSTVQSDANYDSDYQKFLDDNYDRLIALCKHLWPSAIESTIRVYSDFEDDWQGFYVFDLCFDSQGIECGGSRQVDYHCLNIHVPREQKSIQRTVAILQYLENHKHLKAPRVVKWDATKDNPLGMGYIIISRVTGEFLALNTEEITMCNITHDQKLAVARQLAALYRQMETITNPIAGIIEACQNIPTHGGTGTEDHIFVQPFGTECRCKPNDTIKSEEDNIQDVGKLPNDRLHRDPPNVPVGEIMLVIYQRHMYHSRNCHKEDHQHSFELCEQLKEMMQKIVDQNGLGSDTICLRLPGLTVRNIMYERDADGNPLFTGVIGWDDAMFVPASRPASRRGGYGARESILRTPNNLLTAITPENEEIKRAFTEAVGENWMAEAEDERLALARALLDFSREVAYPNPTNPPVAMKEAWKALAEGVPDTTDPGPSGKLPKSNETGEEDQEQGQPLWWCLHDPMDEDE</sequence>
<evidence type="ECO:0000313" key="2">
    <source>
        <dbReference type="EMBL" id="KAK8071192.1"/>
    </source>
</evidence>
<name>A0ABR1VIX8_9PEZI</name>
<organism evidence="2 3">
    <name type="scientific">Apiospora hydei</name>
    <dbReference type="NCBI Taxonomy" id="1337664"/>
    <lineage>
        <taxon>Eukaryota</taxon>
        <taxon>Fungi</taxon>
        <taxon>Dikarya</taxon>
        <taxon>Ascomycota</taxon>
        <taxon>Pezizomycotina</taxon>
        <taxon>Sordariomycetes</taxon>
        <taxon>Xylariomycetidae</taxon>
        <taxon>Amphisphaeriales</taxon>
        <taxon>Apiosporaceae</taxon>
        <taxon>Apiospora</taxon>
    </lineage>
</organism>
<proteinExistence type="predicted"/>
<feature type="region of interest" description="Disordered" evidence="1">
    <location>
        <begin position="440"/>
        <end position="484"/>
    </location>
</feature>
<evidence type="ECO:0000256" key="1">
    <source>
        <dbReference type="SAM" id="MobiDB-lite"/>
    </source>
</evidence>
<reference evidence="2 3" key="1">
    <citation type="submission" date="2023-01" db="EMBL/GenBank/DDBJ databases">
        <title>Analysis of 21 Apiospora genomes using comparative genomics revels a genus with tremendous synthesis potential of carbohydrate active enzymes and secondary metabolites.</title>
        <authorList>
            <person name="Sorensen T."/>
        </authorList>
    </citation>
    <scope>NUCLEOTIDE SEQUENCE [LARGE SCALE GENOMIC DNA]</scope>
    <source>
        <strain evidence="2 3">CBS 114990</strain>
    </source>
</reference>
<feature type="region of interest" description="Disordered" evidence="1">
    <location>
        <begin position="1"/>
        <end position="29"/>
    </location>
</feature>
<dbReference type="RefSeq" id="XP_066665000.1">
    <property type="nucleotide sequence ID" value="XM_066815710.1"/>
</dbReference>
<dbReference type="InterPro" id="IPR051678">
    <property type="entry name" value="AGP_Transferase"/>
</dbReference>
<comment type="caution">
    <text evidence="2">The sequence shown here is derived from an EMBL/GenBank/DDBJ whole genome shotgun (WGS) entry which is preliminary data.</text>
</comment>
<keyword evidence="3" id="KW-1185">Reference proteome</keyword>
<dbReference type="GeneID" id="92048770"/>
<accession>A0ABR1VIX8</accession>
<dbReference type="Proteomes" id="UP001433268">
    <property type="component" value="Unassembled WGS sequence"/>
</dbReference>
<feature type="compositionally biased region" description="Polar residues" evidence="1">
    <location>
        <begin position="10"/>
        <end position="29"/>
    </location>
</feature>